<comment type="caution">
    <text evidence="1">The sequence shown here is derived from an EMBL/GenBank/DDBJ whole genome shotgun (WGS) entry which is preliminary data.</text>
</comment>
<dbReference type="EMBL" id="JAZHXI010000003">
    <property type="protein sequence ID" value="KAL2073780.1"/>
    <property type="molecule type" value="Genomic_DNA"/>
</dbReference>
<keyword evidence="2" id="KW-1185">Reference proteome</keyword>
<evidence type="ECO:0000313" key="1">
    <source>
        <dbReference type="EMBL" id="KAL2073780.1"/>
    </source>
</evidence>
<organism evidence="1 2">
    <name type="scientific">Oculimacula yallundae</name>
    <dbReference type="NCBI Taxonomy" id="86028"/>
    <lineage>
        <taxon>Eukaryota</taxon>
        <taxon>Fungi</taxon>
        <taxon>Dikarya</taxon>
        <taxon>Ascomycota</taxon>
        <taxon>Pezizomycotina</taxon>
        <taxon>Leotiomycetes</taxon>
        <taxon>Helotiales</taxon>
        <taxon>Ploettnerulaceae</taxon>
        <taxon>Oculimacula</taxon>
    </lineage>
</organism>
<gene>
    <name evidence="1" type="ORF">VTL71DRAFT_11106</name>
</gene>
<reference evidence="1 2" key="1">
    <citation type="journal article" date="2024" name="Commun. Biol.">
        <title>Comparative genomic analysis of thermophilic fungi reveals convergent evolutionary adaptations and gene losses.</title>
        <authorList>
            <person name="Steindorff A.S."/>
            <person name="Aguilar-Pontes M.V."/>
            <person name="Robinson A.J."/>
            <person name="Andreopoulos B."/>
            <person name="LaButti K."/>
            <person name="Kuo A."/>
            <person name="Mondo S."/>
            <person name="Riley R."/>
            <person name="Otillar R."/>
            <person name="Haridas S."/>
            <person name="Lipzen A."/>
            <person name="Grimwood J."/>
            <person name="Schmutz J."/>
            <person name="Clum A."/>
            <person name="Reid I.D."/>
            <person name="Moisan M.C."/>
            <person name="Butler G."/>
            <person name="Nguyen T.T.M."/>
            <person name="Dewar K."/>
            <person name="Conant G."/>
            <person name="Drula E."/>
            <person name="Henrissat B."/>
            <person name="Hansel C."/>
            <person name="Singer S."/>
            <person name="Hutchinson M.I."/>
            <person name="de Vries R.P."/>
            <person name="Natvig D.O."/>
            <person name="Powell A.J."/>
            <person name="Tsang A."/>
            <person name="Grigoriev I.V."/>
        </authorList>
    </citation>
    <scope>NUCLEOTIDE SEQUENCE [LARGE SCALE GENOMIC DNA]</scope>
    <source>
        <strain evidence="1 2">CBS 494.80</strain>
    </source>
</reference>
<dbReference type="Proteomes" id="UP001595075">
    <property type="component" value="Unassembled WGS sequence"/>
</dbReference>
<accession>A0ABR4CV96</accession>
<proteinExistence type="predicted"/>
<sequence>MLLRAESFGKRTAYVESPLDQGSCKTAIDTNLSISRADVHPQPKIRVVSSCFVAYKRRNVIMLEPITAHPSRVSSQSRVIVIASRCSVDLCFHDLMKRVFTVSQSQA</sequence>
<protein>
    <submittedName>
        <fullName evidence="1">Uncharacterized protein</fullName>
    </submittedName>
</protein>
<name>A0ABR4CV96_9HELO</name>
<evidence type="ECO:0000313" key="2">
    <source>
        <dbReference type="Proteomes" id="UP001595075"/>
    </source>
</evidence>